<dbReference type="InterPro" id="IPR004223">
    <property type="entry name" value="VitB12-dep_Met_synth_activ_dom"/>
</dbReference>
<dbReference type="AlphaFoldDB" id="A0AAW5KAG6"/>
<dbReference type="Proteomes" id="UP001205919">
    <property type="component" value="Unassembled WGS sequence"/>
</dbReference>
<dbReference type="GO" id="GO:0008705">
    <property type="term" value="F:methionine synthase activity"/>
    <property type="evidence" value="ECO:0007669"/>
    <property type="project" value="InterPro"/>
</dbReference>
<accession>A0AAW5KAG6</accession>
<gene>
    <name evidence="2" type="ORF">NE630_13880</name>
</gene>
<dbReference type="InterPro" id="IPR037010">
    <property type="entry name" value="VitB12-dep_Met_synth_activ_sf"/>
</dbReference>
<dbReference type="SUPFAM" id="SSF56507">
    <property type="entry name" value="Methionine synthase activation domain-like"/>
    <property type="match status" value="1"/>
</dbReference>
<evidence type="ECO:0000313" key="3">
    <source>
        <dbReference type="Proteomes" id="UP001205919"/>
    </source>
</evidence>
<evidence type="ECO:0000259" key="1">
    <source>
        <dbReference type="Pfam" id="PF02965"/>
    </source>
</evidence>
<sequence>MADGALPPSVRAEALRLLGVSGEPEAALSDELELCYAEMRRHSSPRAVYKIFGIRAADEAVEITPELRLCGAELAELCKDCRRAALLAATLGAGVDRLIARAQAESISRAMILDACASAEIERLCDESEPAIMAEAARGGAEPGAEIWLTMRFSPGYGGVAPDESAKIIEALNARRAIGLSLTHSGMLVPIKSVTAVIGIADRPQKRYRSCAACAAADDCPYRKRGAYCGDRA</sequence>
<evidence type="ECO:0000313" key="2">
    <source>
        <dbReference type="EMBL" id="MCQ4815523.1"/>
    </source>
</evidence>
<reference evidence="2 3" key="1">
    <citation type="submission" date="2022-06" db="EMBL/GenBank/DDBJ databases">
        <title>Isolation of gut microbiota from human fecal samples.</title>
        <authorList>
            <person name="Pamer E.G."/>
            <person name="Barat B."/>
            <person name="Waligurski E."/>
            <person name="Medina S."/>
            <person name="Paddock L."/>
            <person name="Mostad J."/>
        </authorList>
    </citation>
    <scope>NUCLEOTIDE SEQUENCE [LARGE SCALE GENOMIC DNA]</scope>
    <source>
        <strain evidence="2 3">DFI.9.90</strain>
    </source>
</reference>
<dbReference type="RefSeq" id="WP_008709574.1">
    <property type="nucleotide sequence ID" value="NZ_CABKQM010000003.1"/>
</dbReference>
<name>A0AAW5KAG6_9BACT</name>
<keyword evidence="3" id="KW-1185">Reference proteome</keyword>
<protein>
    <recommendedName>
        <fullName evidence="1">AdoMet activation domain-containing protein</fullName>
    </recommendedName>
</protein>
<proteinExistence type="predicted"/>
<dbReference type="EMBL" id="JANFYT010000040">
    <property type="protein sequence ID" value="MCQ4815523.1"/>
    <property type="molecule type" value="Genomic_DNA"/>
</dbReference>
<dbReference type="Pfam" id="PF02965">
    <property type="entry name" value="Met_synt_B12"/>
    <property type="match status" value="1"/>
</dbReference>
<comment type="caution">
    <text evidence="2">The sequence shown here is derived from an EMBL/GenBank/DDBJ whole genome shotgun (WGS) entry which is preliminary data.</text>
</comment>
<organism evidence="2 3">
    <name type="scientific">Cloacibacillus evryensis</name>
    <dbReference type="NCBI Taxonomy" id="508460"/>
    <lineage>
        <taxon>Bacteria</taxon>
        <taxon>Thermotogati</taxon>
        <taxon>Synergistota</taxon>
        <taxon>Synergistia</taxon>
        <taxon>Synergistales</taxon>
        <taxon>Synergistaceae</taxon>
        <taxon>Cloacibacillus</taxon>
    </lineage>
</organism>
<dbReference type="Gene3D" id="3.40.109.40">
    <property type="match status" value="1"/>
</dbReference>
<feature type="domain" description="AdoMet activation" evidence="1">
    <location>
        <begin position="144"/>
        <end position="216"/>
    </location>
</feature>